<gene>
    <name evidence="1" type="ORF">PODLI_1B039262</name>
</gene>
<proteinExistence type="predicted"/>
<sequence>MGTLANLKSSLKSQENGIDKRLMVYLLQNNCRNQPDLLFCKVNLHCSRQSKWTVYSLIHFILVEKRVEESGYLYRVIKCNSYIIMLWDLACYNQMFSGAPVPLEQACFSTCSFSIDVFSLRAEQSQ</sequence>
<evidence type="ECO:0000313" key="1">
    <source>
        <dbReference type="EMBL" id="CAI5783690.1"/>
    </source>
</evidence>
<dbReference type="Proteomes" id="UP001178461">
    <property type="component" value="Chromosome 9"/>
</dbReference>
<organism evidence="1 2">
    <name type="scientific">Podarcis lilfordi</name>
    <name type="common">Lilford's wall lizard</name>
    <dbReference type="NCBI Taxonomy" id="74358"/>
    <lineage>
        <taxon>Eukaryota</taxon>
        <taxon>Metazoa</taxon>
        <taxon>Chordata</taxon>
        <taxon>Craniata</taxon>
        <taxon>Vertebrata</taxon>
        <taxon>Euteleostomi</taxon>
        <taxon>Lepidosauria</taxon>
        <taxon>Squamata</taxon>
        <taxon>Bifurcata</taxon>
        <taxon>Unidentata</taxon>
        <taxon>Episquamata</taxon>
        <taxon>Laterata</taxon>
        <taxon>Lacertibaenia</taxon>
        <taxon>Lacertidae</taxon>
        <taxon>Podarcis</taxon>
    </lineage>
</organism>
<keyword evidence="2" id="KW-1185">Reference proteome</keyword>
<accession>A0AA35KSV4</accession>
<reference evidence="1" key="1">
    <citation type="submission" date="2022-12" db="EMBL/GenBank/DDBJ databases">
        <authorList>
            <person name="Alioto T."/>
            <person name="Alioto T."/>
            <person name="Gomez Garrido J."/>
        </authorList>
    </citation>
    <scope>NUCLEOTIDE SEQUENCE</scope>
</reference>
<name>A0AA35KSV4_9SAUR</name>
<protein>
    <submittedName>
        <fullName evidence="1">Uncharacterized protein</fullName>
    </submittedName>
</protein>
<evidence type="ECO:0000313" key="2">
    <source>
        <dbReference type="Proteomes" id="UP001178461"/>
    </source>
</evidence>
<dbReference type="EMBL" id="OX395134">
    <property type="protein sequence ID" value="CAI5783690.1"/>
    <property type="molecule type" value="Genomic_DNA"/>
</dbReference>
<dbReference type="AlphaFoldDB" id="A0AA35KSV4"/>